<proteinExistence type="predicted"/>
<geneLocation type="plasmid" evidence="1 2">
    <name>p_unnamed4</name>
</geneLocation>
<evidence type="ECO:0000313" key="1">
    <source>
        <dbReference type="EMBL" id="UXN57054.1"/>
    </source>
</evidence>
<reference evidence="1" key="1">
    <citation type="submission" date="2022-09" db="EMBL/GenBank/DDBJ databases">
        <title>Interaction between co-microsymbionts with complementary sets of symbiotic genes in legume-rhizobium systems.</title>
        <authorList>
            <person name="Safronova V."/>
            <person name="Sazanova A."/>
            <person name="Afonin A."/>
            <person name="Chirak E."/>
        </authorList>
    </citation>
    <scope>NUCLEOTIDE SEQUENCE</scope>
    <source>
        <strain evidence="1">A18/3m</strain>
    </source>
</reference>
<evidence type="ECO:0000313" key="2">
    <source>
        <dbReference type="Proteomes" id="UP001061991"/>
    </source>
</evidence>
<name>A0ACD4CU09_9HYPH</name>
<accession>A0ACD4CU09</accession>
<keyword evidence="2" id="KW-1185">Reference proteome</keyword>
<sequence>MSSKVRGKTMLCKSGRGHLKNINFIIIASGILALAGCVSDNGPTPENMARNTAQTAPADLQLACASASATKFGGDSATVLPVSSAAVDGGKYQIILDAKGQRSTCLIDSTGAVLSVEKV</sequence>
<organism evidence="1 2">
    <name type="scientific">Phyllobacterium zundukense</name>
    <dbReference type="NCBI Taxonomy" id="1867719"/>
    <lineage>
        <taxon>Bacteria</taxon>
        <taxon>Pseudomonadati</taxon>
        <taxon>Pseudomonadota</taxon>
        <taxon>Alphaproteobacteria</taxon>
        <taxon>Hyphomicrobiales</taxon>
        <taxon>Phyllobacteriaceae</taxon>
        <taxon>Phyllobacterium</taxon>
    </lineage>
</organism>
<gene>
    <name evidence="1" type="ORF">N8E88_01070</name>
</gene>
<keyword evidence="1" id="KW-0614">Plasmid</keyword>
<dbReference type="Proteomes" id="UP001061991">
    <property type="component" value="Plasmid p_unnamed4"/>
</dbReference>
<dbReference type="EMBL" id="CP104969">
    <property type="protein sequence ID" value="UXN57054.1"/>
    <property type="molecule type" value="Genomic_DNA"/>
</dbReference>
<protein>
    <submittedName>
        <fullName evidence="1">Uncharacterized protein</fullName>
    </submittedName>
</protein>